<name>A0A6A0A1P7_HAELA</name>
<feature type="compositionally biased region" description="Low complexity" evidence="1">
    <location>
        <begin position="100"/>
        <end position="109"/>
    </location>
</feature>
<comment type="caution">
    <text evidence="2">The sequence shown here is derived from an EMBL/GenBank/DDBJ whole genome shotgun (WGS) entry which is preliminary data.</text>
</comment>
<proteinExistence type="predicted"/>
<evidence type="ECO:0000313" key="2">
    <source>
        <dbReference type="EMBL" id="GFH23002.1"/>
    </source>
</evidence>
<evidence type="ECO:0000256" key="1">
    <source>
        <dbReference type="SAM" id="MobiDB-lite"/>
    </source>
</evidence>
<protein>
    <submittedName>
        <fullName evidence="2">Uncharacterized protein</fullName>
    </submittedName>
</protein>
<organism evidence="2 3">
    <name type="scientific">Haematococcus lacustris</name>
    <name type="common">Green alga</name>
    <name type="synonym">Haematococcus pluvialis</name>
    <dbReference type="NCBI Taxonomy" id="44745"/>
    <lineage>
        <taxon>Eukaryota</taxon>
        <taxon>Viridiplantae</taxon>
        <taxon>Chlorophyta</taxon>
        <taxon>core chlorophytes</taxon>
        <taxon>Chlorophyceae</taxon>
        <taxon>CS clade</taxon>
        <taxon>Chlamydomonadales</taxon>
        <taxon>Haematococcaceae</taxon>
        <taxon>Haematococcus</taxon>
    </lineage>
</organism>
<reference evidence="2 3" key="1">
    <citation type="submission" date="2020-02" db="EMBL/GenBank/DDBJ databases">
        <title>Draft genome sequence of Haematococcus lacustris strain NIES-144.</title>
        <authorList>
            <person name="Morimoto D."/>
            <person name="Nakagawa S."/>
            <person name="Yoshida T."/>
            <person name="Sawayama S."/>
        </authorList>
    </citation>
    <scope>NUCLEOTIDE SEQUENCE [LARGE SCALE GENOMIC DNA]</scope>
    <source>
        <strain evidence="2 3">NIES-144</strain>
    </source>
</reference>
<accession>A0A6A0A1P7</accession>
<dbReference type="Proteomes" id="UP000485058">
    <property type="component" value="Unassembled WGS sequence"/>
</dbReference>
<feature type="region of interest" description="Disordered" evidence="1">
    <location>
        <begin position="75"/>
        <end position="114"/>
    </location>
</feature>
<sequence>MPLHPRRPQRVQELPGRAPTATEPCLSFVSFTCPGGLYPSAKHGAQRPRLAGNFDAADRRAPCNRRQRRRDQQLFERQEGWEAFPDKSLASEQLGREAAEQQQLLSSAPSAPPAPHALVPATAAAPASFLSCAAPKALACTEGNAALRGVVEPAEEEKAGDRDSWQLVLWKQRRPPCSLIASARQA</sequence>
<dbReference type="EMBL" id="BLLF01002172">
    <property type="protein sequence ID" value="GFH23002.1"/>
    <property type="molecule type" value="Genomic_DNA"/>
</dbReference>
<gene>
    <name evidence="2" type="ORF">HaLaN_20547</name>
</gene>
<keyword evidence="3" id="KW-1185">Reference proteome</keyword>
<dbReference type="AlphaFoldDB" id="A0A6A0A1P7"/>
<evidence type="ECO:0000313" key="3">
    <source>
        <dbReference type="Proteomes" id="UP000485058"/>
    </source>
</evidence>
<feature type="region of interest" description="Disordered" evidence="1">
    <location>
        <begin position="1"/>
        <end position="22"/>
    </location>
</feature>